<dbReference type="InterPro" id="IPR001849">
    <property type="entry name" value="PH_domain"/>
</dbReference>
<dbReference type="Gene3D" id="1.10.10.10">
    <property type="entry name" value="Winged helix-like DNA-binding domain superfamily/Winged helix DNA-binding domain"/>
    <property type="match status" value="1"/>
</dbReference>
<name>A0A8W8NS02_MAGGI</name>
<dbReference type="SUPFAM" id="SSF50729">
    <property type="entry name" value="PH domain-like"/>
    <property type="match status" value="1"/>
</dbReference>
<dbReference type="Pfam" id="PF08477">
    <property type="entry name" value="Roc"/>
    <property type="match status" value="1"/>
</dbReference>
<dbReference type="PANTHER" id="PTHR14389">
    <property type="entry name" value="SI:CH1073-475A24.1"/>
    <property type="match status" value="1"/>
</dbReference>
<comment type="catalytic activity">
    <reaction evidence="7">
        <text>L-threonyl-[protein] + ATP = O-phospho-L-threonyl-[protein] + ADP + H(+)</text>
        <dbReference type="Rhea" id="RHEA:46608"/>
        <dbReference type="Rhea" id="RHEA-COMP:11060"/>
        <dbReference type="Rhea" id="RHEA-COMP:11605"/>
        <dbReference type="ChEBI" id="CHEBI:15378"/>
        <dbReference type="ChEBI" id="CHEBI:30013"/>
        <dbReference type="ChEBI" id="CHEBI:30616"/>
        <dbReference type="ChEBI" id="CHEBI:61977"/>
        <dbReference type="ChEBI" id="CHEBI:456216"/>
        <dbReference type="EC" id="2.7.11.1"/>
    </reaction>
</comment>
<dbReference type="Pfam" id="PF16095">
    <property type="entry name" value="COR-A"/>
    <property type="match status" value="1"/>
</dbReference>
<evidence type="ECO:0000256" key="1">
    <source>
        <dbReference type="ARBA" id="ARBA00012513"/>
    </source>
</evidence>
<evidence type="ECO:0000256" key="6">
    <source>
        <dbReference type="ARBA" id="ARBA00022840"/>
    </source>
</evidence>
<dbReference type="OrthoDB" id="10252328at2759"/>
<evidence type="ECO:0000256" key="3">
    <source>
        <dbReference type="ARBA" id="ARBA00022737"/>
    </source>
</evidence>
<dbReference type="InterPro" id="IPR027417">
    <property type="entry name" value="P-loop_NTPase"/>
</dbReference>
<dbReference type="InterPro" id="IPR020859">
    <property type="entry name" value="ROC"/>
</dbReference>
<feature type="domain" description="Roc" evidence="9">
    <location>
        <begin position="496"/>
        <end position="816"/>
    </location>
</feature>
<evidence type="ECO:0000313" key="10">
    <source>
        <dbReference type="EnsemblMetazoa" id="G649.1:cds"/>
    </source>
</evidence>
<keyword evidence="11" id="KW-1185">Reference proteome</keyword>
<comment type="catalytic activity">
    <reaction evidence="8">
        <text>L-seryl-[protein] + ATP = O-phospho-L-seryl-[protein] + ADP + H(+)</text>
        <dbReference type="Rhea" id="RHEA:17989"/>
        <dbReference type="Rhea" id="RHEA-COMP:9863"/>
        <dbReference type="Rhea" id="RHEA-COMP:11604"/>
        <dbReference type="ChEBI" id="CHEBI:15378"/>
        <dbReference type="ChEBI" id="CHEBI:29999"/>
        <dbReference type="ChEBI" id="CHEBI:30616"/>
        <dbReference type="ChEBI" id="CHEBI:83421"/>
        <dbReference type="ChEBI" id="CHEBI:456216"/>
        <dbReference type="EC" id="2.7.11.1"/>
    </reaction>
</comment>
<reference evidence="10" key="1">
    <citation type="submission" date="2022-08" db="UniProtKB">
        <authorList>
            <consortium name="EnsemblMetazoa"/>
        </authorList>
    </citation>
    <scope>IDENTIFICATION</scope>
    <source>
        <strain evidence="10">05x7-T-G4-1.051#20</strain>
    </source>
</reference>
<dbReference type="Gene3D" id="2.30.29.30">
    <property type="entry name" value="Pleckstrin-homology domain (PH domain)/Phosphotyrosine-binding domain (PTB)"/>
    <property type="match status" value="1"/>
</dbReference>
<evidence type="ECO:0000256" key="4">
    <source>
        <dbReference type="ARBA" id="ARBA00022741"/>
    </source>
</evidence>
<evidence type="ECO:0000259" key="9">
    <source>
        <dbReference type="PROSITE" id="PS51424"/>
    </source>
</evidence>
<evidence type="ECO:0000256" key="8">
    <source>
        <dbReference type="ARBA" id="ARBA00048679"/>
    </source>
</evidence>
<keyword evidence="4" id="KW-0547">Nucleotide-binding</keyword>
<dbReference type="Proteomes" id="UP000005408">
    <property type="component" value="Unassembled WGS sequence"/>
</dbReference>
<dbReference type="PANTHER" id="PTHR14389:SF3">
    <property type="entry name" value="PROTEIN FAM111A-LIKE"/>
    <property type="match status" value="1"/>
</dbReference>
<keyword evidence="3" id="KW-0677">Repeat</keyword>
<dbReference type="GO" id="GO:0016301">
    <property type="term" value="F:kinase activity"/>
    <property type="evidence" value="ECO:0007669"/>
    <property type="project" value="UniProtKB-KW"/>
</dbReference>
<keyword evidence="5" id="KW-0418">Kinase</keyword>
<dbReference type="SUPFAM" id="SSF52540">
    <property type="entry name" value="P-loop containing nucleoside triphosphate hydrolases"/>
    <property type="match status" value="1"/>
</dbReference>
<dbReference type="InterPro" id="IPR036388">
    <property type="entry name" value="WH-like_DNA-bd_sf"/>
</dbReference>
<organism evidence="10 11">
    <name type="scientific">Magallana gigas</name>
    <name type="common">Pacific oyster</name>
    <name type="synonym">Crassostrea gigas</name>
    <dbReference type="NCBI Taxonomy" id="29159"/>
    <lineage>
        <taxon>Eukaryota</taxon>
        <taxon>Metazoa</taxon>
        <taxon>Spiralia</taxon>
        <taxon>Lophotrochozoa</taxon>
        <taxon>Mollusca</taxon>
        <taxon>Bivalvia</taxon>
        <taxon>Autobranchia</taxon>
        <taxon>Pteriomorphia</taxon>
        <taxon>Ostreida</taxon>
        <taxon>Ostreoidea</taxon>
        <taxon>Ostreidae</taxon>
        <taxon>Magallana</taxon>
    </lineage>
</organism>
<dbReference type="EC" id="2.7.11.1" evidence="1"/>
<keyword evidence="2" id="KW-0808">Transferase</keyword>
<dbReference type="OMA" id="HAYSEET"/>
<dbReference type="EnsemblMetazoa" id="G649.1">
    <property type="protein sequence ID" value="G649.1:cds"/>
    <property type="gene ID" value="G649"/>
</dbReference>
<protein>
    <recommendedName>
        <fullName evidence="1">non-specific serine/threonine protein kinase</fullName>
        <ecNumber evidence="1">2.7.11.1</ecNumber>
    </recommendedName>
</protein>
<evidence type="ECO:0000256" key="2">
    <source>
        <dbReference type="ARBA" id="ARBA00022679"/>
    </source>
</evidence>
<evidence type="ECO:0000256" key="7">
    <source>
        <dbReference type="ARBA" id="ARBA00047899"/>
    </source>
</evidence>
<dbReference type="Gene3D" id="3.40.50.300">
    <property type="entry name" value="P-loop containing nucleotide triphosphate hydrolases"/>
    <property type="match status" value="2"/>
</dbReference>
<keyword evidence="6" id="KW-0067">ATP-binding</keyword>
<proteinExistence type="predicted"/>
<evidence type="ECO:0000313" key="11">
    <source>
        <dbReference type="Proteomes" id="UP000005408"/>
    </source>
</evidence>
<dbReference type="InterPro" id="IPR032171">
    <property type="entry name" value="COR-A"/>
</dbReference>
<dbReference type="GO" id="GO:0005524">
    <property type="term" value="F:ATP binding"/>
    <property type="evidence" value="ECO:0007669"/>
    <property type="project" value="UniProtKB-KW"/>
</dbReference>
<dbReference type="InterPro" id="IPR011993">
    <property type="entry name" value="PH-like_dom_sf"/>
</dbReference>
<accession>A0A8W8NS02</accession>
<sequence>MLQRLEILKKGLTKMTEDGDRRRVDRLKFPRYSGWLHLKENILIHTRYWCVLSHGCLHYYKDWRQNFYTKKIPLKGITIDDWSWSLYSQKFRVGDLEWSTSDSTQGKQWLFYLKNSAIDGTENIEAAVDSCRNLIVETRLRSDYPPLILRLLGVMTISKDATTSKSELFELSEYLSTKRFGQVLPNLYKSVFEELKIDCVTDDMLEQCSQRDDIDDGWMLLYLIRRLLWRFAFASKRFALQMTETCYIDCLLSDLNHLSKTPLSNWNDGNYLLFSSLNCLQQCARTNRMKIAFYKANAHTIIGNIRQRSNSKKIKMATLLTLSHMLHEEDYHLLTIDEDFMTYFLNLIKKAIANGSHFVQICSNVGHLTEIREMFDAFSKVYRLKENQDVIDRMKKDELAHQILLVLKKADLDEKLFALQMMKSMCTFKMGKTIFQNQYYEEVFNEVYILSKHDDLQVCRQAEIVYEYLKTKGEWNKPSRQGTELEELYLQALTEGSTLDRTVRVMFVGHKGAGKTTLCRRFLGENITSIRSTEGIDVYIEKFTVDLETRKWTIDVEGDPLENSRSKIAMGVKHFEDLKLLESSELDEKPCSSPDNKDGFVDSVDGIDDKNNESDIEDICSKNETVLYERKNSTSEAICKETRLKVIEENMKINFKIEANVNIPPNSAHISMWDFAGEDVFYATHHVFLSPDAVYLIVIDLSNADTNNITEIEKARFWLRSILTYSKVKDEDERCGFRLPPVIFVVTHKDKIIGESEEEKREVAHSYLADVLKLPELEGIDSSFIRGRFIVDNNFLHYDPELDKLKDCIVESARIQPNWEKEIPLQWVAVEREISVLKSRKTKLITVEELRDHLKNCEVTDSTLQNLEGVLEHFHLKGFIIFFSGSARLKNYVFIDPQWIVNAFKKLITVPCGQTRFENEIIRQQWSLLCEEGKLTLGFAKEVFKLSGDEQLIDEGERVLQSMEELNLIATLPSYWIVPSLLKRQIYTTLVAEYFDDSNTTIEKSCSYCLKFREAFVPDPIMDKVVAACVSKWTDIYFLQGKPILYRGLVCLRVTSSCSVMIYCKDNMIQVMLFRTDKTSHESFGEVGDSVRLFLHECIDEIFRTCHQESMKPLEYIQCRIMEPEDSTPVLADDIFQHDIKYCCSGRTLSRHPLTHNSLRQWWKKVEKYQPYIQDLEVFSTPPQSPDPYDVNIPNFPFLEEDKTVTHGDNRFKRFVDSTLTVEVWENLYKWSQSVGCLHSPLQISTVCRVGTASVMSVAHHILEIIACTGPSSEFSSHDETRLLNENIFVEFKGTAKESNKLFHVHKIQYIDQVKDVCVLELQVTDPLDLPPPFREFCHPSTDSPLTFIGYGHPKHYLKTFEPKVKVLDWKSRRVENSVAWIRNNRVPLKNILQFTGKPVEWVDCAYAVLQKEGIVGLNCFMQHGASGAPGIAMTTHGLALSVMLQGGLPKFFMDIGHFAEQIPPEQRIEYGITMDIFRQDLLQKGLSDLCQDIFGPKMYGF</sequence>
<dbReference type="SMART" id="SM00233">
    <property type="entry name" value="PH"/>
    <property type="match status" value="1"/>
</dbReference>
<evidence type="ECO:0000256" key="5">
    <source>
        <dbReference type="ARBA" id="ARBA00022777"/>
    </source>
</evidence>
<dbReference type="PROSITE" id="PS51424">
    <property type="entry name" value="ROC"/>
    <property type="match status" value="1"/>
</dbReference>